<feature type="domain" description="S-layer protein SbsC C-terminal" evidence="2">
    <location>
        <begin position="281"/>
        <end position="360"/>
    </location>
</feature>
<evidence type="ECO:0000259" key="3">
    <source>
        <dbReference type="Pfam" id="PF18683"/>
    </source>
</evidence>
<name>A0A4R3L511_9FIRM</name>
<dbReference type="Pfam" id="PF18683">
    <property type="entry name" value="ChiW_Ig_like"/>
    <property type="match status" value="1"/>
</dbReference>
<keyword evidence="5" id="KW-1185">Reference proteome</keyword>
<evidence type="ECO:0000313" key="4">
    <source>
        <dbReference type="EMBL" id="TCS91759.1"/>
    </source>
</evidence>
<dbReference type="RefSeq" id="WP_132025634.1">
    <property type="nucleotide sequence ID" value="NZ_CP068564.1"/>
</dbReference>
<gene>
    <name evidence="4" type="ORF">EDD65_101264</name>
</gene>
<sequence length="2221" mass="249013">MKNKIVAILLIAIMIMGNIPYALAENTGPGNPGDIIHTGLKKIYTPNDLQELSDDILKHVDDSHFVEKFYRKIENGEYVNLVEEENKQLEAIKNFLAEKGITDPYEIQRYLIENEDEIRQLLNNIPIDSLTFDEIPGDKGQPSDYRYVSSPLILDENNYSTPEPGSREGTTKISRLKLPAGASKWLIRVFDDEDDAISDFQKDTVIKNATPYYSGKDIDVLPGNVLALYAVDNGNRLKAFVNIKIVENMINTPKELAPKVEVGNIKKGEKYAGAVIIEGLEDKLPEDATKWQVLVSNTKIDTVYKGQIWDKAFDYSIGSEIIVADESELHNIDESFKKYILLIATDNDGKTLGYNIFEIGKDYISTPPTLLQQTTHYIGPVPGEEDGTTKFEGLYFGTYRDENMKEATSWKVLISNEIIHVPKLNLNIIELGDNIINPQEEKIYANMGDYLLLAATDNEGKIKGYKIFKLTENMVKGKTAPILPEDNYSIPTKGTVQGTTKIDSLNLAGINGATKWMYKVGTNLNNPIFNKIVEESKDYEAGQNIRANVGDYLLLLATDDEGKVKAFAKIELTEDMVKDPPAILLQETTHYIGPIKGSKKGTTKFAALSGSASIGENPVWMYKIYDEEPEIPEFNMEATGTTFEAREDIGENLVPGKYLLLLATNDNKIKGYAIFKLMEPHIRMPDAVQLIEETHFSTPEKGTSPGTTRITKLTHLSIEDVEQWRIKISNEKHLIEGETIELNSIISQTTVYREGENIRAEVGDWLLLLATDRIGRIKAYAEIQLNEANLRKPNAPLLILNTNYTEPKPGSVENSTKFEFLDFSTNIVGATKWMYKIGDRTFGNIELDSVIENALEYSNINDNIVGVSVDDYLLLLATDNEGKVKGYREFKLTERNIRGGPARILDKNNYALEKGTRPGTTRFNKLLPMGMEGTIRWRYKLLENELPEGEKPYLNSIIEGAIPINVGQDIEVNQMNNGYGYILLLAVDSSGRTKGYAEIKITPDIVKEHAPILNVELIEGDNVDTVKVKLANSNDVPEGTSKYKIMLTTAPYPTPAKDDILNGGVDYIMEKDIKVSLNQYLTIFALDEENKIKAFKTFKISEHEEKIKRGKAEIVSPEIILEGSINIGGEKIKIKLSNGAYWADDIKTNNTKRNALYNGFKAEKEEAEWNKVIDALIADGSGAIDVDEDNTTLIISLPEAKGYDINEEQIITLTIPAVAIKDAINPIKASGNIVIKPTVKATISGDVVKSTVREKDVKAGGKTIVIELEDGDWVVDINRDALISGFKVVGVDEGEDTNWNKIAEKITSSHIVRNSSKKLTITLPKVENVDFGVNKETISLTIPKNLVQGAEENIVATPTFTLYPNILQVVGEAIENTVYLEAPDGKVPRTIKDTWKIKVTTGTLKEDITNNDIVVAGLPRGLKANVENVDVNENTITIKVSGTAATKIEEATVSIRIKGTAVEELNSMDSEDIKVFLKLSEPKVLDNVEYRLQKDGEILNIYLTNVDEEMEYSVDSTNGINGTWEEITLAAEDTSLLIGEAKPMKIWVREKAQPRVVRLVGELTQEEAPKNITISSYDYENFIIALDGIDSHINYEYSTDGGNTWHKYESDTRIELSENLDLRIRKTAILGNMGELPSKSTGKLNGLYLGNVNLNVAEGKIENTTTGMEYSTDGGNKFTQAKNGDTSVKFAKDDEVWIRERGNTVNKRFLGSVGQESFSEDELNNIDYHIGERIIKLINSPNFGLDELQYKIANDSWKDVGDGKNIEFKAGELRFRKKGTAFTLPSSDRIKATIEPPAPAPELSYDDVNYTIEKIGTTEGAIYEYKINDGEWKSGEVSTQFEAGDEVKVRIKATKEKLPSQIQTIKFTPILSFANVYIDAGKSMIMNTTSDMEYNINSTNGLDGVWYKCNSPNTKVPLKAGMDVYIREAKKPGNFRKLTDSPMEERTLDPAIVEENIGYSVKDRTIWIETENDLSTLQEIVENLQYRNGDSNWINIDYIKLEPNKINILAYNIVFKPGKLEFRLKGDKDYLPSQPVKKAIIKAKASPPNVIINNGENIVESINGIDRNDDWDEFEYNDWDEFEYNIDNGPWISGRYLKTEDLTGNKLLRIRFKATDNELESQETVIQIKDKLPLEHIRLSDYVHPMELNGTTTNMEYAVRYKKNGTDEMWYRITLPDGSRTMWMNASDGNTKLPDVVTKENLVKIIIRDKDQPENQYTVYP</sequence>
<feature type="signal peptide" evidence="1">
    <location>
        <begin position="1"/>
        <end position="24"/>
    </location>
</feature>
<dbReference type="InterPro" id="IPR040751">
    <property type="entry name" value="SbsC_C"/>
</dbReference>
<feature type="domain" description="S-layer protein SbsC C-terminal" evidence="2">
    <location>
        <begin position="381"/>
        <end position="472"/>
    </location>
</feature>
<dbReference type="Proteomes" id="UP000294567">
    <property type="component" value="Unassembled WGS sequence"/>
</dbReference>
<feature type="domain" description="Chitinase W immunoglobulin-like" evidence="3">
    <location>
        <begin position="1391"/>
        <end position="1471"/>
    </location>
</feature>
<protein>
    <submittedName>
        <fullName evidence="4">Uncharacterized protein</fullName>
    </submittedName>
</protein>
<feature type="domain" description="S-layer protein SbsC C-terminal" evidence="2">
    <location>
        <begin position="492"/>
        <end position="575"/>
    </location>
</feature>
<feature type="domain" description="S-layer protein SbsC C-terminal" evidence="2">
    <location>
        <begin position="163"/>
        <end position="247"/>
    </location>
</feature>
<keyword evidence="1" id="KW-0732">Signal</keyword>
<feature type="chain" id="PRO_5020292295" evidence="1">
    <location>
        <begin position="25"/>
        <end position="2221"/>
    </location>
</feature>
<organism evidence="4 5">
    <name type="scientific">Keratinibaculum paraultunense</name>
    <dbReference type="NCBI Taxonomy" id="1278232"/>
    <lineage>
        <taxon>Bacteria</taxon>
        <taxon>Bacillati</taxon>
        <taxon>Bacillota</taxon>
        <taxon>Tissierellia</taxon>
        <taxon>Tissierellales</taxon>
        <taxon>Tepidimicrobiaceae</taxon>
        <taxon>Keratinibaculum</taxon>
    </lineage>
</organism>
<feature type="domain" description="S-layer protein SbsC C-terminal" evidence="2">
    <location>
        <begin position="700"/>
        <end position="787"/>
    </location>
</feature>
<feature type="domain" description="S-layer protein SbsC C-terminal" evidence="2">
    <location>
        <begin position="808"/>
        <end position="894"/>
    </location>
</feature>
<reference evidence="4 5" key="1">
    <citation type="submission" date="2019-03" db="EMBL/GenBank/DDBJ databases">
        <title>Genomic Encyclopedia of Type Strains, Phase IV (KMG-IV): sequencing the most valuable type-strain genomes for metagenomic binning, comparative biology and taxonomic classification.</title>
        <authorList>
            <person name="Goeker M."/>
        </authorList>
    </citation>
    <scope>NUCLEOTIDE SEQUENCE [LARGE SCALE GENOMIC DNA]</scope>
    <source>
        <strain evidence="4 5">DSM 26752</strain>
    </source>
</reference>
<feature type="domain" description="S-layer protein SbsC C-terminal" evidence="2">
    <location>
        <begin position="1020"/>
        <end position="1102"/>
    </location>
</feature>
<evidence type="ECO:0000313" key="5">
    <source>
        <dbReference type="Proteomes" id="UP000294567"/>
    </source>
</evidence>
<dbReference type="EMBL" id="SMAE01000001">
    <property type="protein sequence ID" value="TCS91759.1"/>
    <property type="molecule type" value="Genomic_DNA"/>
</dbReference>
<dbReference type="InterPro" id="IPR041278">
    <property type="entry name" value="ChiW_Ig-like"/>
</dbReference>
<proteinExistence type="predicted"/>
<comment type="caution">
    <text evidence="4">The sequence shown here is derived from an EMBL/GenBank/DDBJ whole genome shotgun (WGS) entry which is preliminary data.</text>
</comment>
<evidence type="ECO:0000256" key="1">
    <source>
        <dbReference type="SAM" id="SignalP"/>
    </source>
</evidence>
<dbReference type="Pfam" id="PF18316">
    <property type="entry name" value="S-l_SbsC_C"/>
    <property type="match status" value="9"/>
</dbReference>
<evidence type="ECO:0000259" key="2">
    <source>
        <dbReference type="Pfam" id="PF18316"/>
    </source>
</evidence>
<accession>A0A4R3L511</accession>
<feature type="domain" description="S-layer protein SbsC C-terminal" evidence="2">
    <location>
        <begin position="913"/>
        <end position="1002"/>
    </location>
</feature>
<dbReference type="OrthoDB" id="2455613at2"/>
<feature type="domain" description="S-layer protein SbsC C-terminal" evidence="2">
    <location>
        <begin position="596"/>
        <end position="676"/>
    </location>
</feature>